<organism evidence="3 4">
    <name type="scientific">Nonlabens agnitus</name>
    <dbReference type="NCBI Taxonomy" id="870484"/>
    <lineage>
        <taxon>Bacteria</taxon>
        <taxon>Pseudomonadati</taxon>
        <taxon>Bacteroidota</taxon>
        <taxon>Flavobacteriia</taxon>
        <taxon>Flavobacteriales</taxon>
        <taxon>Flavobacteriaceae</taxon>
        <taxon>Nonlabens</taxon>
    </lineage>
</organism>
<dbReference type="InterPro" id="IPR000326">
    <property type="entry name" value="PAP2/HPO"/>
</dbReference>
<protein>
    <submittedName>
        <fullName evidence="3">Phosphatase PAP2 family protein</fullName>
    </submittedName>
</protein>
<name>A0A2S9WX54_9FLAO</name>
<evidence type="ECO:0000259" key="2">
    <source>
        <dbReference type="SMART" id="SM00014"/>
    </source>
</evidence>
<reference evidence="3 4" key="1">
    <citation type="submission" date="2016-11" db="EMBL/GenBank/DDBJ databases">
        <title>Trade-off between light-utilization and light-protection in marine flavobacteria.</title>
        <authorList>
            <person name="Kumagai Y."/>
        </authorList>
    </citation>
    <scope>NUCLEOTIDE SEQUENCE [LARGE SCALE GENOMIC DNA]</scope>
    <source>
        <strain evidence="3 4">JCM 17109</strain>
    </source>
</reference>
<feature type="transmembrane region" description="Helical" evidence="1">
    <location>
        <begin position="163"/>
        <end position="186"/>
    </location>
</feature>
<evidence type="ECO:0000256" key="1">
    <source>
        <dbReference type="SAM" id="Phobius"/>
    </source>
</evidence>
<dbReference type="RefSeq" id="WP_105983721.1">
    <property type="nucleotide sequence ID" value="NZ_MQUC01000003.1"/>
</dbReference>
<dbReference type="SMART" id="SM00014">
    <property type="entry name" value="acidPPc"/>
    <property type="match status" value="1"/>
</dbReference>
<dbReference type="AlphaFoldDB" id="A0A2S9WX54"/>
<sequence>MWEELVQLDRDIFSFINGLWIGRFTDFWLFVTQIEHWIPLYLFFFYLLYKSMSWRKGLASIGMVLTTAVFTLWCTNFVKNNVERLRPNNEPMLMDSINILQKPENFSFWSGHSAVSFAATTIVVLLLQHYKPSKWYYLFYIWPITFALSRIFVGVHYPADVTVGMIVGLLTGYAFYKLTLFLFEVLENTRKR</sequence>
<dbReference type="InterPro" id="IPR036938">
    <property type="entry name" value="PAP2/HPO_sf"/>
</dbReference>
<accession>A0A2S9WX54</accession>
<dbReference type="Proteomes" id="UP000239532">
    <property type="component" value="Unassembled WGS sequence"/>
</dbReference>
<comment type="caution">
    <text evidence="3">The sequence shown here is derived from an EMBL/GenBank/DDBJ whole genome shotgun (WGS) entry which is preliminary data.</text>
</comment>
<dbReference type="EMBL" id="MQUC01000003">
    <property type="protein sequence ID" value="PRP68045.1"/>
    <property type="molecule type" value="Genomic_DNA"/>
</dbReference>
<feature type="transmembrane region" description="Helical" evidence="1">
    <location>
        <begin position="58"/>
        <end position="78"/>
    </location>
</feature>
<gene>
    <name evidence="3" type="ORF">BST86_13565</name>
</gene>
<feature type="transmembrane region" description="Helical" evidence="1">
    <location>
        <begin position="139"/>
        <end position="157"/>
    </location>
</feature>
<evidence type="ECO:0000313" key="3">
    <source>
        <dbReference type="EMBL" id="PRP68045.1"/>
    </source>
</evidence>
<keyword evidence="1" id="KW-0472">Membrane</keyword>
<dbReference type="Gene3D" id="1.20.144.10">
    <property type="entry name" value="Phosphatidic acid phosphatase type 2/haloperoxidase"/>
    <property type="match status" value="1"/>
</dbReference>
<dbReference type="OrthoDB" id="9789113at2"/>
<feature type="transmembrane region" description="Helical" evidence="1">
    <location>
        <begin position="27"/>
        <end position="49"/>
    </location>
</feature>
<keyword evidence="1" id="KW-0812">Transmembrane</keyword>
<proteinExistence type="predicted"/>
<feature type="domain" description="Phosphatidic acid phosphatase type 2/haloperoxidase" evidence="2">
    <location>
        <begin position="61"/>
        <end position="176"/>
    </location>
</feature>
<keyword evidence="1" id="KW-1133">Transmembrane helix</keyword>
<dbReference type="PANTHER" id="PTHR14969">
    <property type="entry name" value="SPHINGOSINE-1-PHOSPHATE PHOSPHOHYDROLASE"/>
    <property type="match status" value="1"/>
</dbReference>
<evidence type="ECO:0000313" key="4">
    <source>
        <dbReference type="Proteomes" id="UP000239532"/>
    </source>
</evidence>
<dbReference type="PANTHER" id="PTHR14969:SF13">
    <property type="entry name" value="AT30094P"/>
    <property type="match status" value="1"/>
</dbReference>
<dbReference type="Pfam" id="PF01569">
    <property type="entry name" value="PAP2"/>
    <property type="match status" value="1"/>
</dbReference>
<dbReference type="SUPFAM" id="SSF48317">
    <property type="entry name" value="Acid phosphatase/Vanadium-dependent haloperoxidase"/>
    <property type="match status" value="1"/>
</dbReference>
<feature type="transmembrane region" description="Helical" evidence="1">
    <location>
        <begin position="106"/>
        <end position="127"/>
    </location>
</feature>
<keyword evidence="4" id="KW-1185">Reference proteome</keyword>